<comment type="domain">
    <text evidence="2">The jas domain is required for interaction with COI1.</text>
</comment>
<comment type="function">
    <text evidence="2">Repressor of jasmonate responses.</text>
</comment>
<evidence type="ECO:0000313" key="5">
    <source>
        <dbReference type="EMBL" id="KAK1352688.1"/>
    </source>
</evidence>
<gene>
    <name evidence="5" type="ORF">POM88_053119</name>
</gene>
<feature type="region of interest" description="Disordered" evidence="3">
    <location>
        <begin position="90"/>
        <end position="149"/>
    </location>
</feature>
<keyword evidence="2" id="KW-1184">Jasmonic acid signaling pathway</keyword>
<protein>
    <recommendedName>
        <fullName evidence="2">Protein TIFY</fullName>
    </recommendedName>
    <alternativeName>
        <fullName evidence="2">Jasmonate ZIM domain-containing protein</fullName>
    </alternativeName>
</protein>
<comment type="similarity">
    <text evidence="1 2">Belongs to the TIFY/JAZ family.</text>
</comment>
<comment type="caution">
    <text evidence="5">The sequence shown here is derived from an EMBL/GenBank/DDBJ whole genome shotgun (WGS) entry which is preliminary data.</text>
</comment>
<name>A0AAD8GQG6_9APIA</name>
<evidence type="ECO:0000256" key="3">
    <source>
        <dbReference type="SAM" id="MobiDB-lite"/>
    </source>
</evidence>
<proteinExistence type="inferred from homology"/>
<accession>A0AAD8GQG6</accession>
<organism evidence="5 6">
    <name type="scientific">Heracleum sosnowskyi</name>
    <dbReference type="NCBI Taxonomy" id="360622"/>
    <lineage>
        <taxon>Eukaryota</taxon>
        <taxon>Viridiplantae</taxon>
        <taxon>Streptophyta</taxon>
        <taxon>Embryophyta</taxon>
        <taxon>Tracheophyta</taxon>
        <taxon>Spermatophyta</taxon>
        <taxon>Magnoliopsida</taxon>
        <taxon>eudicotyledons</taxon>
        <taxon>Gunneridae</taxon>
        <taxon>Pentapetalae</taxon>
        <taxon>asterids</taxon>
        <taxon>campanulids</taxon>
        <taxon>Apiales</taxon>
        <taxon>Apiaceae</taxon>
        <taxon>Apioideae</taxon>
        <taxon>apioid superclade</taxon>
        <taxon>Tordylieae</taxon>
        <taxon>Tordyliinae</taxon>
        <taxon>Heracleum</taxon>
    </lineage>
</organism>
<evidence type="ECO:0000259" key="4">
    <source>
        <dbReference type="PROSITE" id="PS51320"/>
    </source>
</evidence>
<evidence type="ECO:0000256" key="1">
    <source>
        <dbReference type="ARBA" id="ARBA00008614"/>
    </source>
</evidence>
<evidence type="ECO:0000256" key="2">
    <source>
        <dbReference type="RuleBase" id="RU369065"/>
    </source>
</evidence>
<dbReference type="PANTHER" id="PTHR33077:SF60">
    <property type="entry name" value="TIFY DOMAIN-CONTAINING PROTEIN"/>
    <property type="match status" value="1"/>
</dbReference>
<keyword evidence="2" id="KW-0539">Nucleus</keyword>
<dbReference type="Proteomes" id="UP001237642">
    <property type="component" value="Unassembled WGS sequence"/>
</dbReference>
<reference evidence="5" key="1">
    <citation type="submission" date="2023-02" db="EMBL/GenBank/DDBJ databases">
        <title>Genome of toxic invasive species Heracleum sosnowskyi carries increased number of genes despite the absence of recent whole-genome duplications.</title>
        <authorList>
            <person name="Schelkunov M."/>
            <person name="Shtratnikova V."/>
            <person name="Makarenko M."/>
            <person name="Klepikova A."/>
            <person name="Omelchenko D."/>
            <person name="Novikova G."/>
            <person name="Obukhova E."/>
            <person name="Bogdanov V."/>
            <person name="Penin A."/>
            <person name="Logacheva M."/>
        </authorList>
    </citation>
    <scope>NUCLEOTIDE SEQUENCE</scope>
    <source>
        <strain evidence="5">Hsosn_3</strain>
        <tissue evidence="5">Leaf</tissue>
    </source>
</reference>
<dbReference type="InterPro" id="IPR010399">
    <property type="entry name" value="Tify_dom"/>
</dbReference>
<dbReference type="PROSITE" id="PS51320">
    <property type="entry name" value="TIFY"/>
    <property type="match status" value="1"/>
</dbReference>
<feature type="domain" description="Tify" evidence="4">
    <location>
        <begin position="150"/>
        <end position="185"/>
    </location>
</feature>
<comment type="subcellular location">
    <subcellularLocation>
        <location evidence="2">Nucleus</location>
    </subcellularLocation>
</comment>
<dbReference type="InterPro" id="IPR040390">
    <property type="entry name" value="TIFY/JAZ"/>
</dbReference>
<dbReference type="GO" id="GO:2000022">
    <property type="term" value="P:regulation of jasmonic acid mediated signaling pathway"/>
    <property type="evidence" value="ECO:0007669"/>
    <property type="project" value="UniProtKB-UniRule"/>
</dbReference>
<dbReference type="AlphaFoldDB" id="A0AAD8GQG6"/>
<sequence>MPESDVMTPEESIIKSILEKPLHQLTEDDISQLTREDCRRYLKDKGMRRPSWNKSQAIQQVISLKALLEPASDSDAATARKKLHIPRPQIVPNRVPRGTSADTEVSVSADESVPCTQKVPEVNPDSSSDLQGGHVPADNESVPPRTTGVASRQVEQLTIFYCGKVNVYDDVPYAKAHAIMQLAASPLQYPQETSLEGNTVFRSLPCHLQPASVKVGLDSSVTVLPNLRTVKMIGNSTLQFEESNILREENSAEGTASRKASVQRFLEKKKDRGRFKSKRKVGASSIPGLDIYLNQHVGSQTPNEHSGRSGAFSPIPIKSPNMRNISGSLENTILRNANYTAVVDDKDSQE</sequence>
<keyword evidence="6" id="KW-1185">Reference proteome</keyword>
<reference evidence="5" key="2">
    <citation type="submission" date="2023-05" db="EMBL/GenBank/DDBJ databases">
        <authorList>
            <person name="Schelkunov M.I."/>
        </authorList>
    </citation>
    <scope>NUCLEOTIDE SEQUENCE</scope>
    <source>
        <strain evidence="5">Hsosn_3</strain>
        <tissue evidence="5">Leaf</tissue>
    </source>
</reference>
<feature type="region of interest" description="Disordered" evidence="3">
    <location>
        <begin position="297"/>
        <end position="323"/>
    </location>
</feature>
<dbReference type="SMART" id="SM00979">
    <property type="entry name" value="TIFY"/>
    <property type="match status" value="1"/>
</dbReference>
<evidence type="ECO:0000313" key="6">
    <source>
        <dbReference type="Proteomes" id="UP001237642"/>
    </source>
</evidence>
<dbReference type="GO" id="GO:0031347">
    <property type="term" value="P:regulation of defense response"/>
    <property type="evidence" value="ECO:0007669"/>
    <property type="project" value="UniProtKB-UniRule"/>
</dbReference>
<dbReference type="GO" id="GO:0005634">
    <property type="term" value="C:nucleus"/>
    <property type="evidence" value="ECO:0007669"/>
    <property type="project" value="UniProtKB-SubCell"/>
</dbReference>
<dbReference type="Pfam" id="PF06200">
    <property type="entry name" value="tify"/>
    <property type="match status" value="1"/>
</dbReference>
<dbReference type="GO" id="GO:0009611">
    <property type="term" value="P:response to wounding"/>
    <property type="evidence" value="ECO:0007669"/>
    <property type="project" value="UniProtKB-UniRule"/>
</dbReference>
<dbReference type="PANTHER" id="PTHR33077">
    <property type="entry name" value="PROTEIN TIFY 4A-RELATED-RELATED"/>
    <property type="match status" value="1"/>
</dbReference>
<dbReference type="EMBL" id="JAUIZM010000015">
    <property type="protein sequence ID" value="KAK1352688.1"/>
    <property type="molecule type" value="Genomic_DNA"/>
</dbReference>